<organism evidence="3 4">
    <name type="scientific">Musa acuminata subsp. malaccensis</name>
    <name type="common">Wild banana</name>
    <name type="synonym">Musa malaccensis</name>
    <dbReference type="NCBI Taxonomy" id="214687"/>
    <lineage>
        <taxon>Eukaryota</taxon>
        <taxon>Viridiplantae</taxon>
        <taxon>Streptophyta</taxon>
        <taxon>Embryophyta</taxon>
        <taxon>Tracheophyta</taxon>
        <taxon>Spermatophyta</taxon>
        <taxon>Magnoliopsida</taxon>
        <taxon>Liliopsida</taxon>
        <taxon>Zingiberales</taxon>
        <taxon>Musaceae</taxon>
        <taxon>Musa</taxon>
    </lineage>
</organism>
<sequence>MILLGKLLLSGATSFLFTKYKYLGIFMVFCGVGIVLFLGSVEGFNKDSEEKFCKLALSNAVFGQLWKPEKVLE</sequence>
<evidence type="ECO:0000313" key="4">
    <source>
        <dbReference type="Proteomes" id="UP000012960"/>
    </source>
</evidence>
<keyword evidence="4" id="KW-1185">Reference proteome</keyword>
<evidence type="ECO:0000313" key="3">
    <source>
        <dbReference type="EnsemblPlants" id="Ma08_p06260.1"/>
    </source>
</evidence>
<keyword evidence="1" id="KW-1133">Transmembrane helix</keyword>
<reference evidence="3" key="2">
    <citation type="submission" date="2021-05" db="UniProtKB">
        <authorList>
            <consortium name="EnsemblPlants"/>
        </authorList>
    </citation>
    <scope>IDENTIFICATION</scope>
    <source>
        <strain evidence="3">subsp. malaccensis</strain>
    </source>
</reference>
<feature type="transmembrane region" description="Helical" evidence="1">
    <location>
        <begin position="20"/>
        <end position="41"/>
    </location>
</feature>
<keyword evidence="1" id="KW-0472">Membrane</keyword>
<evidence type="ECO:0000313" key="2">
    <source>
        <dbReference type="EMBL" id="CAG1830736.1"/>
    </source>
</evidence>
<proteinExistence type="predicted"/>
<protein>
    <submittedName>
        <fullName evidence="2">(wild Malaysian banana) hypothetical protein</fullName>
    </submittedName>
</protein>
<gene>
    <name evidence="2" type="ORF">GSMUA_339900.1</name>
</gene>
<dbReference type="InParanoid" id="A0A804K3I2"/>
<keyword evidence="1" id="KW-0812">Transmembrane</keyword>
<dbReference type="EnsemblPlants" id="Ma08_t06260.1">
    <property type="protein sequence ID" value="Ma08_p06260.1"/>
    <property type="gene ID" value="Ma08_g06260"/>
</dbReference>
<dbReference type="EMBL" id="HG996472">
    <property type="protein sequence ID" value="CAG1830736.1"/>
    <property type="molecule type" value="Genomic_DNA"/>
</dbReference>
<evidence type="ECO:0000256" key="1">
    <source>
        <dbReference type="SAM" id="Phobius"/>
    </source>
</evidence>
<dbReference type="Gramene" id="Ma08_t06260.1">
    <property type="protein sequence ID" value="Ma08_p06260.1"/>
    <property type="gene ID" value="Ma08_g06260"/>
</dbReference>
<dbReference type="AlphaFoldDB" id="A0A804K3I2"/>
<dbReference type="Proteomes" id="UP000012960">
    <property type="component" value="Unplaced"/>
</dbReference>
<reference evidence="2" key="1">
    <citation type="submission" date="2021-03" db="EMBL/GenBank/DDBJ databases">
        <authorList>
            <consortium name="Genoscope - CEA"/>
            <person name="William W."/>
        </authorList>
    </citation>
    <scope>NUCLEOTIDE SEQUENCE</scope>
    <source>
        <strain evidence="2">Doubled-haploid Pahang</strain>
    </source>
</reference>
<name>A0A804K3I2_MUSAM</name>
<accession>A0A804K3I2</accession>
<dbReference type="OMA" id="DSEEKFC"/>